<keyword evidence="2" id="KW-0812">Transmembrane</keyword>
<feature type="region of interest" description="Disordered" evidence="1">
    <location>
        <begin position="26"/>
        <end position="45"/>
    </location>
</feature>
<comment type="caution">
    <text evidence="3">The sequence shown here is derived from an EMBL/GenBank/DDBJ whole genome shotgun (WGS) entry which is preliminary data.</text>
</comment>
<accession>A0A561T6U8</accession>
<dbReference type="AlphaFoldDB" id="A0A561T6U8"/>
<evidence type="ECO:0000256" key="1">
    <source>
        <dbReference type="SAM" id="MobiDB-lite"/>
    </source>
</evidence>
<proteinExistence type="predicted"/>
<protein>
    <submittedName>
        <fullName evidence="3">Uncharacterized protein</fullName>
    </submittedName>
</protein>
<sequence length="183" mass="19331">MAPACPQCASPDHAVPVPQILTDPSIAPDARAPLAPPPAPQQDPVRQSTAATVLFSIGGALGVLGLFTEIHNSSADLSGYSDAYRTGYAIGPFVLPVILLVIALVLRSRSLARGQQAAAQLTYGQQMRWQQLQRVWQSGWLCRGCGVTFFPLGAVGPDSDPSPAIAPGQYHLWVATAVDRSYA</sequence>
<evidence type="ECO:0000313" key="4">
    <source>
        <dbReference type="Proteomes" id="UP000317940"/>
    </source>
</evidence>
<name>A0A561T6U8_9ACTN</name>
<evidence type="ECO:0000313" key="3">
    <source>
        <dbReference type="EMBL" id="TWF82819.1"/>
    </source>
</evidence>
<dbReference type="Proteomes" id="UP000317940">
    <property type="component" value="Unassembled WGS sequence"/>
</dbReference>
<dbReference type="EMBL" id="VIWT01000004">
    <property type="protein sequence ID" value="TWF82819.1"/>
    <property type="molecule type" value="Genomic_DNA"/>
</dbReference>
<organism evidence="3 4">
    <name type="scientific">Kitasatospora viridis</name>
    <dbReference type="NCBI Taxonomy" id="281105"/>
    <lineage>
        <taxon>Bacteria</taxon>
        <taxon>Bacillati</taxon>
        <taxon>Actinomycetota</taxon>
        <taxon>Actinomycetes</taxon>
        <taxon>Kitasatosporales</taxon>
        <taxon>Streptomycetaceae</taxon>
        <taxon>Kitasatospora</taxon>
    </lineage>
</organism>
<feature type="transmembrane region" description="Helical" evidence="2">
    <location>
        <begin position="87"/>
        <end position="106"/>
    </location>
</feature>
<reference evidence="3 4" key="1">
    <citation type="submission" date="2019-06" db="EMBL/GenBank/DDBJ databases">
        <title>Sequencing the genomes of 1000 actinobacteria strains.</title>
        <authorList>
            <person name="Klenk H.-P."/>
        </authorList>
    </citation>
    <scope>NUCLEOTIDE SEQUENCE [LARGE SCALE GENOMIC DNA]</scope>
    <source>
        <strain evidence="3 4">DSM 44826</strain>
    </source>
</reference>
<keyword evidence="4" id="KW-1185">Reference proteome</keyword>
<dbReference type="RefSeq" id="WP_145910090.1">
    <property type="nucleotide sequence ID" value="NZ_BAAAMZ010000009.1"/>
</dbReference>
<keyword evidence="2" id="KW-0472">Membrane</keyword>
<keyword evidence="2" id="KW-1133">Transmembrane helix</keyword>
<evidence type="ECO:0000256" key="2">
    <source>
        <dbReference type="SAM" id="Phobius"/>
    </source>
</evidence>
<feature type="transmembrane region" description="Helical" evidence="2">
    <location>
        <begin position="49"/>
        <end position="67"/>
    </location>
</feature>
<gene>
    <name evidence="3" type="ORF">FHX73_14301</name>
</gene>
<dbReference type="OrthoDB" id="4338804at2"/>